<dbReference type="InterPro" id="IPR011037">
    <property type="entry name" value="Pyrv_Knase-like_insert_dom_sf"/>
</dbReference>
<dbReference type="Proteomes" id="UP000183561">
    <property type="component" value="Unassembled WGS sequence"/>
</dbReference>
<dbReference type="Pfam" id="PF03473">
    <property type="entry name" value="MOSC"/>
    <property type="match status" value="1"/>
</dbReference>
<dbReference type="GO" id="GO:0030151">
    <property type="term" value="F:molybdenum ion binding"/>
    <property type="evidence" value="ECO:0007669"/>
    <property type="project" value="InterPro"/>
</dbReference>
<evidence type="ECO:0000259" key="1">
    <source>
        <dbReference type="PROSITE" id="PS51340"/>
    </source>
</evidence>
<dbReference type="PROSITE" id="PS51340">
    <property type="entry name" value="MOSC"/>
    <property type="match status" value="1"/>
</dbReference>
<dbReference type="EMBL" id="FNSV01000005">
    <property type="protein sequence ID" value="SEB65924.1"/>
    <property type="molecule type" value="Genomic_DNA"/>
</dbReference>
<dbReference type="SUPFAM" id="SSF50800">
    <property type="entry name" value="PK beta-barrel domain-like"/>
    <property type="match status" value="1"/>
</dbReference>
<keyword evidence="3" id="KW-1185">Reference proteome</keyword>
<dbReference type="InterPro" id="IPR005302">
    <property type="entry name" value="MoCF_Sase_C"/>
</dbReference>
<feature type="domain" description="MOSC" evidence="1">
    <location>
        <begin position="161"/>
        <end position="311"/>
    </location>
</feature>
<protein>
    <recommendedName>
        <fullName evidence="1">MOSC domain-containing protein</fullName>
    </recommendedName>
</protein>
<dbReference type="AlphaFoldDB" id="A0A1H4L5A2"/>
<gene>
    <name evidence="2" type="ORF">SAMN04490239_1099</name>
</gene>
<dbReference type="GO" id="GO:0003824">
    <property type="term" value="F:catalytic activity"/>
    <property type="evidence" value="ECO:0007669"/>
    <property type="project" value="InterPro"/>
</dbReference>
<organism evidence="2 3">
    <name type="scientific">Rhodococcus koreensis</name>
    <dbReference type="NCBI Taxonomy" id="99653"/>
    <lineage>
        <taxon>Bacteria</taxon>
        <taxon>Bacillati</taxon>
        <taxon>Actinomycetota</taxon>
        <taxon>Actinomycetes</taxon>
        <taxon>Mycobacteriales</taxon>
        <taxon>Nocardiaceae</taxon>
        <taxon>Rhodococcus</taxon>
    </lineage>
</organism>
<proteinExistence type="predicted"/>
<reference evidence="3" key="1">
    <citation type="submission" date="2016-10" db="EMBL/GenBank/DDBJ databases">
        <authorList>
            <person name="Varghese N."/>
            <person name="Submissions S."/>
        </authorList>
    </citation>
    <scope>NUCLEOTIDE SEQUENCE [LARGE SCALE GENOMIC DNA]</scope>
    <source>
        <strain evidence="3">DSM 44498</strain>
    </source>
</reference>
<dbReference type="GO" id="GO:0030170">
    <property type="term" value="F:pyridoxal phosphate binding"/>
    <property type="evidence" value="ECO:0007669"/>
    <property type="project" value="InterPro"/>
</dbReference>
<evidence type="ECO:0000313" key="3">
    <source>
        <dbReference type="Proteomes" id="UP000183561"/>
    </source>
</evidence>
<name>A0A1H4L5A2_9NOCA</name>
<sequence>MPRQNKCSLACSSLFKTPRPLRSGPTRQAPALTSRADVQTYAGCQGAIASHWQGDTRSVNIGKVSSLHIYPVKTLSAQRLDSVCVSPKHGFPFDRIFALAHPDRDFRREPSERLISGFHVLTHNSRLAGVRTHCDPETGHFEAYVQEHLVLCCDILSESGRSQFEKFFAAVLDLPDDKAPKLVHAQCHNYSYLDSSSCHIVNLASVRDLSERAGVEIDPLRFRANLYIDTDDPWVEFEWIGGELTIGDDVGVGPFKRAARCAATEVNRVSAVKDIPIPRLIKRFYGHTDFGIYAAITKGGRIQPGMPVALSAHPEGIIHR</sequence>
<accession>A0A1H4L5A2</accession>
<evidence type="ECO:0000313" key="2">
    <source>
        <dbReference type="EMBL" id="SEB65924.1"/>
    </source>
</evidence>